<sequence length="172" mass="19177">MDGEKRREMILLQLEAAEKPISASRFAKEFKVSRQIVVGDVALLRAAGYGIIATARGYLLEVEKDKQGITRKIACQHKPDQTEEELSIIVSLGGEIVDVVVEHPIYGELTGGLHIHTEREVKDFIEAYEKSQASLLSELTEGIHLHTVRCENEDILGQIKKALAQKNILYKG</sequence>
<dbReference type="SUPFAM" id="SSF46785">
    <property type="entry name" value="Winged helix' DNA-binding domain"/>
    <property type="match status" value="1"/>
</dbReference>
<evidence type="ECO:0008006" key="6">
    <source>
        <dbReference type="Google" id="ProtNLM"/>
    </source>
</evidence>
<feature type="domain" description="Helix-turn-helix type 11" evidence="3">
    <location>
        <begin position="6"/>
        <end position="58"/>
    </location>
</feature>
<name>A0AAQ3WE08_9ENTE</name>
<keyword evidence="1" id="KW-0533">Nickel</keyword>
<dbReference type="PIRSF" id="PIRSF037847">
    <property type="entry name" value="NiaR"/>
    <property type="match status" value="1"/>
</dbReference>
<feature type="binding site" evidence="1">
    <location>
        <position position="146"/>
    </location>
    <ligand>
        <name>Ni(2+)</name>
        <dbReference type="ChEBI" id="CHEBI:49786"/>
    </ligand>
</feature>
<accession>A0AAQ3WE08</accession>
<keyword evidence="1" id="KW-0479">Metal-binding</keyword>
<evidence type="ECO:0000313" key="5">
    <source>
        <dbReference type="Proteomes" id="UP000194948"/>
    </source>
</evidence>
<dbReference type="PANTHER" id="PTHR40068:SF1">
    <property type="entry name" value="TRANSCRIPTION REPRESSOR NIAR-RELATED"/>
    <property type="match status" value="1"/>
</dbReference>
<dbReference type="InterPro" id="IPR013196">
    <property type="entry name" value="HTH_11"/>
</dbReference>
<dbReference type="InterPro" id="IPR026043">
    <property type="entry name" value="NadR"/>
</dbReference>
<evidence type="ECO:0000313" key="4">
    <source>
        <dbReference type="EMBL" id="WYK00786.1"/>
    </source>
</evidence>
<reference evidence="4 5" key="2">
    <citation type="submission" date="2024-03" db="EMBL/GenBank/DDBJ databases">
        <title>The Genome Sequence of Enterococcus sp. DIV0205d.</title>
        <authorList>
            <consortium name="The Broad Institute Genomics Platform"/>
            <consortium name="The Broad Institute Microbial Omics Core"/>
            <consortium name="The Broad Institute Genomic Center for Infectious Diseases"/>
            <person name="Earl A."/>
            <person name="Manson A."/>
            <person name="Gilmore M."/>
            <person name="Schwartman J."/>
            <person name="Shea T."/>
            <person name="Abouelleil A."/>
            <person name="Cao P."/>
            <person name="Chapman S."/>
            <person name="Cusick C."/>
            <person name="Young S."/>
            <person name="Neafsey D."/>
            <person name="Nusbaum C."/>
            <person name="Birren B."/>
        </authorList>
    </citation>
    <scope>NUCLEOTIDE SEQUENCE [LARGE SCALE GENOMIC DNA]</scope>
    <source>
        <strain evidence="4 5">7F3_DIV0205</strain>
    </source>
</reference>
<dbReference type="Pfam" id="PF08279">
    <property type="entry name" value="HTH_11"/>
    <property type="match status" value="1"/>
</dbReference>
<dbReference type="SUPFAM" id="SSF75500">
    <property type="entry name" value="Putative transcriptional regulator TM1602, C-terminal domain"/>
    <property type="match status" value="1"/>
</dbReference>
<evidence type="ECO:0000256" key="1">
    <source>
        <dbReference type="PIRSR" id="PIRSR037847-1"/>
    </source>
</evidence>
<keyword evidence="5" id="KW-1185">Reference proteome</keyword>
<dbReference type="Proteomes" id="UP000194948">
    <property type="component" value="Chromosome"/>
</dbReference>
<protein>
    <recommendedName>
        <fullName evidence="6">Transcriptional regulator</fullName>
    </recommendedName>
</protein>
<gene>
    <name evidence="4" type="ORF">A5821_001912</name>
</gene>
<dbReference type="Gene3D" id="1.10.10.10">
    <property type="entry name" value="Winged helix-like DNA-binding domain superfamily/Winged helix DNA-binding domain"/>
    <property type="match status" value="1"/>
</dbReference>
<dbReference type="InterPro" id="IPR004173">
    <property type="entry name" value="3H_domain"/>
</dbReference>
<proteinExistence type="predicted"/>
<evidence type="ECO:0000259" key="2">
    <source>
        <dbReference type="Pfam" id="PF02829"/>
    </source>
</evidence>
<organism evidence="4 5">
    <name type="scientific">Candidatus Enterococcus palustris</name>
    <dbReference type="NCBI Taxonomy" id="1834189"/>
    <lineage>
        <taxon>Bacteria</taxon>
        <taxon>Bacillati</taxon>
        <taxon>Bacillota</taxon>
        <taxon>Bacilli</taxon>
        <taxon>Lactobacillales</taxon>
        <taxon>Enterococcaceae</taxon>
        <taxon>Enterococcus</taxon>
    </lineage>
</organism>
<feature type="binding site" evidence="1">
    <location>
        <position position="144"/>
    </location>
    <ligand>
        <name>Ni(2+)</name>
        <dbReference type="ChEBI" id="CHEBI:49786"/>
    </ligand>
</feature>
<feature type="domain" description="3H" evidence="2">
    <location>
        <begin position="73"/>
        <end position="169"/>
    </location>
</feature>
<dbReference type="GO" id="GO:0046872">
    <property type="term" value="F:metal ion binding"/>
    <property type="evidence" value="ECO:0007669"/>
    <property type="project" value="UniProtKB-KW"/>
</dbReference>
<evidence type="ECO:0000259" key="3">
    <source>
        <dbReference type="Pfam" id="PF08279"/>
    </source>
</evidence>
<dbReference type="InterPro" id="IPR036388">
    <property type="entry name" value="WH-like_DNA-bd_sf"/>
</dbReference>
<reference evidence="5" key="1">
    <citation type="submission" date="2017-05" db="EMBL/GenBank/DDBJ databases">
        <title>The Genome Sequence of EEnterococcus faecalis 9F2_4866.</title>
        <authorList>
            <consortium name="The Broad Institute Genomics Platform"/>
            <consortium name="The Broad Institute Genomic Center for Infectious Diseases"/>
            <person name="Earl A."/>
            <person name="Manson A."/>
            <person name="Schwartman J."/>
            <person name="Gilmore M."/>
            <person name="Abouelleil A."/>
            <person name="Cao P."/>
            <person name="Chapman S."/>
            <person name="Cusick C."/>
            <person name="Shea T."/>
            <person name="Young S."/>
            <person name="Neafsey D."/>
            <person name="Nusbaum C."/>
            <person name="Birren B."/>
        </authorList>
    </citation>
    <scope>NUCLEOTIDE SEQUENCE [LARGE SCALE GENOMIC DNA]</scope>
    <source>
        <strain evidence="5">7F3_DIV0205</strain>
    </source>
</reference>
<dbReference type="PANTHER" id="PTHR40068">
    <property type="entry name" value="TRANSCRIPTION REPRESSOR NIAR-RELATED"/>
    <property type="match status" value="1"/>
</dbReference>
<dbReference type="RefSeq" id="WP_086314349.1">
    <property type="nucleotide sequence ID" value="NZ_CP147244.1"/>
</dbReference>
<dbReference type="InterPro" id="IPR035922">
    <property type="entry name" value="3H_dom_sf"/>
</dbReference>
<dbReference type="AlphaFoldDB" id="A0AAQ3WE08"/>
<feature type="binding site" evidence="1">
    <location>
        <position position="85"/>
    </location>
    <ligand>
        <name>Ni(2+)</name>
        <dbReference type="ChEBI" id="CHEBI:49786"/>
    </ligand>
</feature>
<dbReference type="InterPro" id="IPR036390">
    <property type="entry name" value="WH_DNA-bd_sf"/>
</dbReference>
<feature type="binding site" evidence="1">
    <location>
        <position position="77"/>
    </location>
    <ligand>
        <name>Ni(2+)</name>
        <dbReference type="ChEBI" id="CHEBI:49786"/>
    </ligand>
</feature>
<dbReference type="Pfam" id="PF02829">
    <property type="entry name" value="3H"/>
    <property type="match status" value="1"/>
</dbReference>
<dbReference type="Gene3D" id="3.30.1340.20">
    <property type="entry name" value="3H domain"/>
    <property type="match status" value="1"/>
</dbReference>
<dbReference type="EMBL" id="CP147244">
    <property type="protein sequence ID" value="WYK00786.1"/>
    <property type="molecule type" value="Genomic_DNA"/>
</dbReference>